<organism evidence="1 2">
    <name type="scientific">Lophiostoma macrostomum CBS 122681</name>
    <dbReference type="NCBI Taxonomy" id="1314788"/>
    <lineage>
        <taxon>Eukaryota</taxon>
        <taxon>Fungi</taxon>
        <taxon>Dikarya</taxon>
        <taxon>Ascomycota</taxon>
        <taxon>Pezizomycotina</taxon>
        <taxon>Dothideomycetes</taxon>
        <taxon>Pleosporomycetidae</taxon>
        <taxon>Pleosporales</taxon>
        <taxon>Lophiostomataceae</taxon>
        <taxon>Lophiostoma</taxon>
    </lineage>
</organism>
<evidence type="ECO:0008006" key="3">
    <source>
        <dbReference type="Google" id="ProtNLM"/>
    </source>
</evidence>
<dbReference type="AlphaFoldDB" id="A0A6A6SSG4"/>
<sequence>MDCKIWAFTHGIWEQGPIPRGSILPLMVIPENFPGLEELFLTLKSYECLPVREFDDPDGVDESKDWDFLPTDGLEIVHGLNQGGCDLFLQHIIAWAPTLRNLSLESWDGDVLSDVWPFETLAAFQSLEVFLLPQDLIFHWSWEPSLETEAPTHIAGFLPTSLQVLKILMPTLKIRDWLGGLLDWEGSLPELRYIELHCRNDAGEFYHIINEDEHVVWDSLALSGREVSVHCRDEDRYHWEGSDPKMLREVEFLDSLKDA</sequence>
<evidence type="ECO:0000313" key="2">
    <source>
        <dbReference type="Proteomes" id="UP000799324"/>
    </source>
</evidence>
<reference evidence="1" key="1">
    <citation type="journal article" date="2020" name="Stud. Mycol.">
        <title>101 Dothideomycetes genomes: a test case for predicting lifestyles and emergence of pathogens.</title>
        <authorList>
            <person name="Haridas S."/>
            <person name="Albert R."/>
            <person name="Binder M."/>
            <person name="Bloem J."/>
            <person name="Labutti K."/>
            <person name="Salamov A."/>
            <person name="Andreopoulos B."/>
            <person name="Baker S."/>
            <person name="Barry K."/>
            <person name="Bills G."/>
            <person name="Bluhm B."/>
            <person name="Cannon C."/>
            <person name="Castanera R."/>
            <person name="Culley D."/>
            <person name="Daum C."/>
            <person name="Ezra D."/>
            <person name="Gonzalez J."/>
            <person name="Henrissat B."/>
            <person name="Kuo A."/>
            <person name="Liang C."/>
            <person name="Lipzen A."/>
            <person name="Lutzoni F."/>
            <person name="Magnuson J."/>
            <person name="Mondo S."/>
            <person name="Nolan M."/>
            <person name="Ohm R."/>
            <person name="Pangilinan J."/>
            <person name="Park H.-J."/>
            <person name="Ramirez L."/>
            <person name="Alfaro M."/>
            <person name="Sun H."/>
            <person name="Tritt A."/>
            <person name="Yoshinaga Y."/>
            <person name="Zwiers L.-H."/>
            <person name="Turgeon B."/>
            <person name="Goodwin S."/>
            <person name="Spatafora J."/>
            <person name="Crous P."/>
            <person name="Grigoriev I."/>
        </authorList>
    </citation>
    <scope>NUCLEOTIDE SEQUENCE</scope>
    <source>
        <strain evidence="1">CBS 122681</strain>
    </source>
</reference>
<name>A0A6A6SSG4_9PLEO</name>
<dbReference type="OrthoDB" id="3750626at2759"/>
<gene>
    <name evidence="1" type="ORF">K491DRAFT_157441</name>
</gene>
<evidence type="ECO:0000313" key="1">
    <source>
        <dbReference type="EMBL" id="KAF2649977.1"/>
    </source>
</evidence>
<proteinExistence type="predicted"/>
<dbReference type="EMBL" id="MU004471">
    <property type="protein sequence ID" value="KAF2649977.1"/>
    <property type="molecule type" value="Genomic_DNA"/>
</dbReference>
<keyword evidence="2" id="KW-1185">Reference proteome</keyword>
<accession>A0A6A6SSG4</accession>
<dbReference type="Proteomes" id="UP000799324">
    <property type="component" value="Unassembled WGS sequence"/>
</dbReference>
<protein>
    <recommendedName>
        <fullName evidence="3">F-box domain-containing protein</fullName>
    </recommendedName>
</protein>